<organism evidence="6 7">
    <name type="scientific">Eptesipox virus</name>
    <dbReference type="NCBI Taxonomy" id="1329402"/>
    <lineage>
        <taxon>Viruses</taxon>
        <taxon>Varidnaviria</taxon>
        <taxon>Bamfordvirae</taxon>
        <taxon>Nucleocytoviricota</taxon>
        <taxon>Pokkesviricetes</taxon>
        <taxon>Chitovirales</taxon>
        <taxon>Poxviridae</taxon>
        <taxon>Chordopoxvirinae</taxon>
        <taxon>Vespertilionpoxvirus</taxon>
        <taxon>Vespertilionpoxvirus eptesipox</taxon>
    </lineage>
</organism>
<evidence type="ECO:0000313" key="6">
    <source>
        <dbReference type="EMBL" id="ASK51234.1"/>
    </source>
</evidence>
<accession>A0A220T696</accession>
<proteinExistence type="inferred from homology"/>
<gene>
    <name evidence="6" type="ORF">EPTV-WA-033</name>
</gene>
<dbReference type="Proteomes" id="UP000217428">
    <property type="component" value="Segment"/>
</dbReference>
<evidence type="ECO:0000256" key="3">
    <source>
        <dbReference type="ARBA" id="ARBA00022562"/>
    </source>
</evidence>
<sequence>MDTCAIITSIISLFDTSIEYQLQICRSVASKLSIEIYTEINEHGFITESDLNTNIWKRIIYSSVNTLIFYKTKQISSSVEQFYHAYTQLKEHFINIIFAKDNLLFSGEPPQFSIINFTLQSVDKVKIKDLLTLLDIETCNYKIVIEYINSNFGSIDALLKLFKNNKSIIMSILAKSKLNIKTPKKAMIKYKKIIYKIKSLQSNYIQPIEDICLKFNNISLESNYTQ</sequence>
<protein>
    <recommendedName>
        <fullName evidence="5">Protein OPG061</fullName>
    </recommendedName>
</protein>
<evidence type="ECO:0000256" key="4">
    <source>
        <dbReference type="ARBA" id="ARBA00034705"/>
    </source>
</evidence>
<dbReference type="GO" id="GO:0044196">
    <property type="term" value="C:host cell nucleolus"/>
    <property type="evidence" value="ECO:0007669"/>
    <property type="project" value="UniProtKB-SubCell"/>
</dbReference>
<keyword evidence="3" id="KW-1048">Host nucleus</keyword>
<evidence type="ECO:0000256" key="1">
    <source>
        <dbReference type="ARBA" id="ARBA00004307"/>
    </source>
</evidence>
<name>A0A220T696_9POXV</name>
<dbReference type="Pfam" id="PF04708">
    <property type="entry name" value="Pox_F16"/>
    <property type="match status" value="1"/>
</dbReference>
<evidence type="ECO:0000313" key="7">
    <source>
        <dbReference type="Proteomes" id="UP000217428"/>
    </source>
</evidence>
<dbReference type="OrthoDB" id="9591at10239"/>
<evidence type="ECO:0000256" key="2">
    <source>
        <dbReference type="ARBA" id="ARBA00022518"/>
    </source>
</evidence>
<keyword evidence="7" id="KW-1185">Reference proteome</keyword>
<evidence type="ECO:0000256" key="5">
    <source>
        <dbReference type="ARBA" id="ARBA00034820"/>
    </source>
</evidence>
<reference evidence="6 7" key="1">
    <citation type="journal article" date="2017" name="Virus Genes">
        <title>Characterization of Eptesipoxvirus, a novel poxvirus from a microchiropteran bat.</title>
        <authorList>
            <person name="Tu S.L."/>
            <person name="Nakazawa Y."/>
            <person name="Gao J."/>
            <person name="Wilkins K."/>
            <person name="Gallardo-Romero N."/>
            <person name="Li Y."/>
            <person name="Emerson G.L."/>
            <person name="Carroll D.S."/>
            <person name="Upton C."/>
        </authorList>
    </citation>
    <scope>NUCLEOTIDE SEQUENCE [LARGE SCALE GENOMIC DNA]</scope>
    <source>
        <strain evidence="6 7">Washington</strain>
    </source>
</reference>
<comment type="similarity">
    <text evidence="4">Belongs to the orthopoxvirus OPG058 family.</text>
</comment>
<comment type="subcellular location">
    <subcellularLocation>
        <location evidence="1">Host nucleus</location>
        <location evidence="1">Host nucleolus</location>
    </subcellularLocation>
</comment>
<dbReference type="EMBL" id="KY747497">
    <property type="protein sequence ID" value="ASK51234.1"/>
    <property type="molecule type" value="Genomic_DNA"/>
</dbReference>
<keyword evidence="2" id="KW-0244">Early protein</keyword>
<dbReference type="InterPro" id="IPR006798">
    <property type="entry name" value="Poxvirus_F16"/>
</dbReference>